<gene>
    <name evidence="1" type="ORF">OJF2_63710</name>
</gene>
<protein>
    <submittedName>
        <fullName evidence="1">Uncharacterized protein</fullName>
    </submittedName>
</protein>
<sequence>MLSRSRRRLPNLAVLLVGLLMGWGMSSLRPASLHAGGGDRSGESIVATGPILVRYDETNKIQVPTEALYLLDYRSGRLVATVPALHQTGATSKYFGAFAERDLVSDFKLDLDTGPKPHFLMTTGSLGTYTSGWAPLYVFETSTGQVALYRVKEQTTGTTVSTQLELLETRSLVKAEKPEAGAAEKPQPPR</sequence>
<reference evidence="1 2" key="1">
    <citation type="submission" date="2019-08" db="EMBL/GenBank/DDBJ databases">
        <title>Deep-cultivation of Planctomycetes and their phenomic and genomic characterization uncovers novel biology.</title>
        <authorList>
            <person name="Wiegand S."/>
            <person name="Jogler M."/>
            <person name="Boedeker C."/>
            <person name="Pinto D."/>
            <person name="Vollmers J."/>
            <person name="Rivas-Marin E."/>
            <person name="Kohn T."/>
            <person name="Peeters S.H."/>
            <person name="Heuer A."/>
            <person name="Rast P."/>
            <person name="Oberbeckmann S."/>
            <person name="Bunk B."/>
            <person name="Jeske O."/>
            <person name="Meyerdierks A."/>
            <person name="Storesund J.E."/>
            <person name="Kallscheuer N."/>
            <person name="Luecker S."/>
            <person name="Lage O.M."/>
            <person name="Pohl T."/>
            <person name="Merkel B.J."/>
            <person name="Hornburger P."/>
            <person name="Mueller R.-W."/>
            <person name="Bruemmer F."/>
            <person name="Labrenz M."/>
            <person name="Spormann A.M."/>
            <person name="Op den Camp H."/>
            <person name="Overmann J."/>
            <person name="Amann R."/>
            <person name="Jetten M.S.M."/>
            <person name="Mascher T."/>
            <person name="Medema M.H."/>
            <person name="Devos D.P."/>
            <person name="Kaster A.-K."/>
            <person name="Ovreas L."/>
            <person name="Rohde M."/>
            <person name="Galperin M.Y."/>
            <person name="Jogler C."/>
        </authorList>
    </citation>
    <scope>NUCLEOTIDE SEQUENCE [LARGE SCALE GENOMIC DNA]</scope>
    <source>
        <strain evidence="1 2">OJF2</strain>
    </source>
</reference>
<accession>A0A5B9WD20</accession>
<proteinExistence type="predicted"/>
<dbReference type="Proteomes" id="UP000324233">
    <property type="component" value="Chromosome"/>
</dbReference>
<name>A0A5B9WD20_9BACT</name>
<dbReference type="AlphaFoldDB" id="A0A5B9WD20"/>
<dbReference type="RefSeq" id="WP_246196242.1">
    <property type="nucleotide sequence ID" value="NZ_CP042997.1"/>
</dbReference>
<keyword evidence="2" id="KW-1185">Reference proteome</keyword>
<dbReference type="KEGG" id="agv:OJF2_63710"/>
<organism evidence="1 2">
    <name type="scientific">Aquisphaera giovannonii</name>
    <dbReference type="NCBI Taxonomy" id="406548"/>
    <lineage>
        <taxon>Bacteria</taxon>
        <taxon>Pseudomonadati</taxon>
        <taxon>Planctomycetota</taxon>
        <taxon>Planctomycetia</taxon>
        <taxon>Isosphaerales</taxon>
        <taxon>Isosphaeraceae</taxon>
        <taxon>Aquisphaera</taxon>
    </lineage>
</organism>
<evidence type="ECO:0000313" key="2">
    <source>
        <dbReference type="Proteomes" id="UP000324233"/>
    </source>
</evidence>
<evidence type="ECO:0000313" key="1">
    <source>
        <dbReference type="EMBL" id="QEH37780.1"/>
    </source>
</evidence>
<dbReference type="EMBL" id="CP042997">
    <property type="protein sequence ID" value="QEH37780.1"/>
    <property type="molecule type" value="Genomic_DNA"/>
</dbReference>